<organism evidence="2 3">
    <name type="scientific">Primorskyibacter flagellatus</name>
    <dbReference type="NCBI Taxonomy" id="1387277"/>
    <lineage>
        <taxon>Bacteria</taxon>
        <taxon>Pseudomonadati</taxon>
        <taxon>Pseudomonadota</taxon>
        <taxon>Alphaproteobacteria</taxon>
        <taxon>Rhodobacterales</taxon>
        <taxon>Roseobacteraceae</taxon>
        <taxon>Primorskyibacter</taxon>
    </lineage>
</organism>
<name>A0A1W2EC07_9RHOB</name>
<proteinExistence type="predicted"/>
<gene>
    <name evidence="2" type="ORF">SAMN06295998_12610</name>
</gene>
<dbReference type="AlphaFoldDB" id="A0A1W2EC07"/>
<evidence type="ECO:0000313" key="3">
    <source>
        <dbReference type="Proteomes" id="UP000192330"/>
    </source>
</evidence>
<accession>A0A1W2EC07</accession>
<keyword evidence="3" id="KW-1185">Reference proteome</keyword>
<reference evidence="2 3" key="1">
    <citation type="submission" date="2017-04" db="EMBL/GenBank/DDBJ databases">
        <authorList>
            <person name="Afonso C.L."/>
            <person name="Miller P.J."/>
            <person name="Scott M.A."/>
            <person name="Spackman E."/>
            <person name="Goraichik I."/>
            <person name="Dimitrov K.M."/>
            <person name="Suarez D.L."/>
            <person name="Swayne D.E."/>
        </authorList>
    </citation>
    <scope>NUCLEOTIDE SEQUENCE [LARGE SCALE GENOMIC DNA]</scope>
    <source>
        <strain evidence="2 3">CGMCC 1.12644</strain>
    </source>
</reference>
<dbReference type="EMBL" id="FWYD01000026">
    <property type="protein sequence ID" value="SMD07264.1"/>
    <property type="molecule type" value="Genomic_DNA"/>
</dbReference>
<evidence type="ECO:0000256" key="1">
    <source>
        <dbReference type="SAM" id="MobiDB-lite"/>
    </source>
</evidence>
<sequence length="119" mass="12782">MNPLSQGYQFSAMWWRFCGNIAETNLRVLQTMSQTGIKRANMAAVPMLAFGVYAARSITPVQDAAAPSPSALSVARQNAHKMGVEASRPDVASFAPMSNFQAQNKNPSFVDSDASARAV</sequence>
<feature type="region of interest" description="Disordered" evidence="1">
    <location>
        <begin position="95"/>
        <end position="119"/>
    </location>
</feature>
<evidence type="ECO:0000313" key="2">
    <source>
        <dbReference type="EMBL" id="SMD07264.1"/>
    </source>
</evidence>
<protein>
    <submittedName>
        <fullName evidence="2">Uncharacterized protein</fullName>
    </submittedName>
</protein>
<feature type="compositionally biased region" description="Polar residues" evidence="1">
    <location>
        <begin position="96"/>
        <end position="109"/>
    </location>
</feature>
<dbReference type="Proteomes" id="UP000192330">
    <property type="component" value="Unassembled WGS sequence"/>
</dbReference>